<dbReference type="InterPro" id="IPR057244">
    <property type="entry name" value="GAIN_B"/>
</dbReference>
<dbReference type="GO" id="GO:0004930">
    <property type="term" value="F:G protein-coupled receptor activity"/>
    <property type="evidence" value="ECO:0007669"/>
    <property type="project" value="UniProtKB-KW"/>
</dbReference>
<feature type="transmembrane region" description="Helical" evidence="13">
    <location>
        <begin position="1161"/>
        <end position="1184"/>
    </location>
</feature>
<dbReference type="InterPro" id="IPR046338">
    <property type="entry name" value="GAIN_dom_sf"/>
</dbReference>
<dbReference type="SUPFAM" id="SSF81321">
    <property type="entry name" value="Family A G protein-coupled receptor-like"/>
    <property type="match status" value="1"/>
</dbReference>
<evidence type="ECO:0000256" key="8">
    <source>
        <dbReference type="ARBA" id="ARBA00023157"/>
    </source>
</evidence>
<keyword evidence="8" id="KW-1015">Disulfide bond</keyword>
<evidence type="ECO:0000256" key="2">
    <source>
        <dbReference type="ARBA" id="ARBA00007343"/>
    </source>
</evidence>
<reference evidence="18" key="1">
    <citation type="submission" date="2014-05" db="EMBL/GenBank/DDBJ databases">
        <authorList>
            <person name="Chronopoulou M."/>
        </authorList>
    </citation>
    <scope>NUCLEOTIDE SEQUENCE</scope>
    <source>
        <tissue evidence="18">Whole organism</tissue>
    </source>
</reference>
<dbReference type="GO" id="GO:0007166">
    <property type="term" value="P:cell surface receptor signaling pathway"/>
    <property type="evidence" value="ECO:0007669"/>
    <property type="project" value="InterPro"/>
</dbReference>
<comment type="subcellular location">
    <subcellularLocation>
        <location evidence="1">Membrane</location>
        <topology evidence="1">Multi-pass membrane protein</topology>
    </subcellularLocation>
</comment>
<feature type="transmembrane region" description="Helical" evidence="13">
    <location>
        <begin position="1045"/>
        <end position="1069"/>
    </location>
</feature>
<evidence type="ECO:0000256" key="12">
    <source>
        <dbReference type="SAM" id="MobiDB-lite"/>
    </source>
</evidence>
<evidence type="ECO:0000313" key="18">
    <source>
        <dbReference type="EMBL" id="CDW17637.1"/>
    </source>
</evidence>
<keyword evidence="9" id="KW-0675">Receptor</keyword>
<dbReference type="Pfam" id="PF00002">
    <property type="entry name" value="7tm_2"/>
    <property type="match status" value="1"/>
</dbReference>
<dbReference type="InterPro" id="IPR000832">
    <property type="entry name" value="GPCR_2_secretin-like"/>
</dbReference>
<keyword evidence="11" id="KW-0807">Transducer</keyword>
<dbReference type="EMBL" id="HACA01000276">
    <property type="protein sequence ID" value="CDW17637.1"/>
    <property type="molecule type" value="Transcribed_RNA"/>
</dbReference>
<dbReference type="GO" id="GO:0005886">
    <property type="term" value="C:plasma membrane"/>
    <property type="evidence" value="ECO:0007669"/>
    <property type="project" value="TreeGrafter"/>
</dbReference>
<dbReference type="SUPFAM" id="SSF111418">
    <property type="entry name" value="Hormone receptor domain"/>
    <property type="match status" value="1"/>
</dbReference>
<keyword evidence="5 13" id="KW-1133">Transmembrane helix</keyword>
<dbReference type="CDD" id="cd22823">
    <property type="entry name" value="Gal_Rha_Lectin"/>
    <property type="match status" value="1"/>
</dbReference>
<name>A0A0K2SW84_LEPSM</name>
<evidence type="ECO:0000256" key="5">
    <source>
        <dbReference type="ARBA" id="ARBA00022989"/>
    </source>
</evidence>
<dbReference type="PANTHER" id="PTHR12011">
    <property type="entry name" value="ADHESION G-PROTEIN COUPLED RECEPTOR"/>
    <property type="match status" value="1"/>
</dbReference>
<dbReference type="OrthoDB" id="1100386at2759"/>
<dbReference type="PRINTS" id="PR00249">
    <property type="entry name" value="GPCRSECRETIN"/>
</dbReference>
<feature type="compositionally biased region" description="Polar residues" evidence="12">
    <location>
        <begin position="1227"/>
        <end position="1242"/>
    </location>
</feature>
<evidence type="ECO:0000256" key="14">
    <source>
        <dbReference type="SAM" id="SignalP"/>
    </source>
</evidence>
<sequence length="1242" mass="141722">MTFHMIMNTILSSIYLNLLLSGTLTYSWKQCASHICNNKGICNNVSSSISSIHHNYHDIYFLSYPTKNYIDANRYCIRKGANLISLYDRIGIKEAISFLKGLDPEELLKSSIKGVWLSQKGPGECYTLQLGDLSECWTDCIEDTSVVALCRSNTSPGVYISDSSKLESSSCQCDDGFGYRHCSLLEPYSEGFSMCVTDQHQVSLGDEIGQNIIYVDHAVYGRPYLSKNHLDTMIGCTESMYTDDKVQVCILGNTLSLMKYWCQGKKSCVFDSKSLEHPSTKRTVFYPEATATSYTEAIKICKINGASIFKPEKSKDFIKIATHLMENTNLYGAWIYPSDYERNNKEVTEPTNEKGMPMCKVLVNPRFAIDVRSDLTLDLPVKIEFRPCREDVSFNNTQVDIVPVCERMFYPLNANVDRNCWNSITGNKVVEFRYHMEPDLNNKDISCPPDTSYRRGNTCYKKTDKLEWDQARRQCWVWGGDLSFPLKEGNECSAPIIIRDAEELWIAGSSKMDVRPILQLDSPLFQEGTYDLSNDLCYPNIKIDLWCLLIGKCSGIRRGLCALPPTSLNYKPPIPEPSIKCPIIKPGMLPEWPYSDYEWLIEGYPGYSVIQACPVGQNGKVYWKCGKNGDWEGYPDFSECYNIDFDGALDSLDSEDSDVVPFEILNEVYQQVYHLDNFATGDIGHLITVMDKAMEKQKQHLSNGVPQDEYNYSERYTVESVRLIDTILEKSKSWFGLPPKKTMINLNRVQNNVEAFVQTFLKYSNTSESSFDYENIALNIKKNITKKTLYTFKAFGNSQIVIESSNSSNLNVIFQAFPNMHCIFNKQFNCVDPEPVGENLLSGTVIGASLLNQNNDLDTSSNVRVSLLFNNEIYGNNRNKLNPQCVYWSKKTLRWKTNGCRLVKFTDKFTQCECDHLTNFAVLMDFNNILEDNEDLNNILEYITLIGCSLSIVSLLVCLFVFFVILRNTGERVFIHQNLCISLLFGEIILLAGIDSADEEKLLCIVISACLHFFFLSSFFWMLLEGINIYLKLVKVFDSGIPRRSVYYMTGYGFPLIIVLLSAFGIEYFSQGGYTADSFCWLNSKNGAIWLFNGPALVIILVNGFFYTMALRIARRSILRRQDVSMIRNTMLYFRGSTSLLCVLGITWIFGFAYFSEGFAWVAYIFVVLNSLQGVFILIFHVLLNEKARQDTRRFFKKNYYIQKWWLDQSTTYSGRDKDKNTGVKDLSTQEISSLSNKSSKF</sequence>
<dbReference type="InterPro" id="IPR001879">
    <property type="entry name" value="GPCR_2_extracellular_dom"/>
</dbReference>
<dbReference type="Gene3D" id="2.60.220.50">
    <property type="match status" value="1"/>
</dbReference>
<evidence type="ECO:0000256" key="3">
    <source>
        <dbReference type="ARBA" id="ARBA00022692"/>
    </source>
</evidence>
<dbReference type="PROSITE" id="PS50221">
    <property type="entry name" value="GAIN_B"/>
    <property type="match status" value="1"/>
</dbReference>
<evidence type="ECO:0000256" key="1">
    <source>
        <dbReference type="ARBA" id="ARBA00004141"/>
    </source>
</evidence>
<organism evidence="18">
    <name type="scientific">Lepeophtheirus salmonis</name>
    <name type="common">Salmon louse</name>
    <name type="synonym">Caligus salmonis</name>
    <dbReference type="NCBI Taxonomy" id="72036"/>
    <lineage>
        <taxon>Eukaryota</taxon>
        <taxon>Metazoa</taxon>
        <taxon>Ecdysozoa</taxon>
        <taxon>Arthropoda</taxon>
        <taxon>Crustacea</taxon>
        <taxon>Multicrustacea</taxon>
        <taxon>Hexanauplia</taxon>
        <taxon>Copepoda</taxon>
        <taxon>Siphonostomatoida</taxon>
        <taxon>Caligidae</taxon>
        <taxon>Lepeophtheirus</taxon>
    </lineage>
</organism>
<evidence type="ECO:0000259" key="15">
    <source>
        <dbReference type="PROSITE" id="PS50221"/>
    </source>
</evidence>
<feature type="domain" description="G-protein coupled receptors family 2 profile 2" evidence="17">
    <location>
        <begin position="940"/>
        <end position="1185"/>
    </location>
</feature>
<dbReference type="InterPro" id="IPR000203">
    <property type="entry name" value="GPS"/>
</dbReference>
<dbReference type="Gene3D" id="4.10.1240.10">
    <property type="entry name" value="GPCR, family 2, extracellular hormone receptor domain"/>
    <property type="match status" value="1"/>
</dbReference>
<dbReference type="InterPro" id="IPR036445">
    <property type="entry name" value="GPCR_2_extracell_dom_sf"/>
</dbReference>
<dbReference type="Pfam" id="PF01825">
    <property type="entry name" value="GPS"/>
    <property type="match status" value="1"/>
</dbReference>
<evidence type="ECO:0000256" key="7">
    <source>
        <dbReference type="ARBA" id="ARBA00023136"/>
    </source>
</evidence>
<dbReference type="PROSITE" id="PS50227">
    <property type="entry name" value="G_PROTEIN_RECEP_F2_3"/>
    <property type="match status" value="1"/>
</dbReference>
<feature type="signal peptide" evidence="14">
    <location>
        <begin position="1"/>
        <end position="25"/>
    </location>
</feature>
<evidence type="ECO:0000259" key="16">
    <source>
        <dbReference type="PROSITE" id="PS50227"/>
    </source>
</evidence>
<dbReference type="InterPro" id="IPR017981">
    <property type="entry name" value="GPCR_2-like_7TM"/>
</dbReference>
<keyword evidence="7 13" id="KW-0472">Membrane</keyword>
<feature type="transmembrane region" description="Helical" evidence="13">
    <location>
        <begin position="1132"/>
        <end position="1155"/>
    </location>
</feature>
<dbReference type="PROSITE" id="PS50261">
    <property type="entry name" value="G_PROTEIN_RECEP_F2_4"/>
    <property type="match status" value="1"/>
</dbReference>
<evidence type="ECO:0000256" key="9">
    <source>
        <dbReference type="ARBA" id="ARBA00023170"/>
    </source>
</evidence>
<keyword evidence="6" id="KW-0297">G-protein coupled receptor</keyword>
<comment type="similarity">
    <text evidence="2">Belongs to the G-protein coupled receptor 2 family. Adhesion G-protein coupled receptor (ADGR) subfamily.</text>
</comment>
<keyword evidence="3 13" id="KW-0812">Transmembrane</keyword>
<protein>
    <submittedName>
        <fullName evidence="18">Latrophilin3like [Pundamilia nyererei]</fullName>
    </submittedName>
</protein>
<feature type="domain" description="GAIN-B" evidence="15">
    <location>
        <begin position="767"/>
        <end position="930"/>
    </location>
</feature>
<evidence type="ECO:0000256" key="13">
    <source>
        <dbReference type="SAM" id="Phobius"/>
    </source>
</evidence>
<feature type="transmembrane region" description="Helical" evidence="13">
    <location>
        <begin position="1005"/>
        <end position="1024"/>
    </location>
</feature>
<dbReference type="AlphaFoldDB" id="A0A0K2SW84"/>
<evidence type="ECO:0000256" key="11">
    <source>
        <dbReference type="ARBA" id="ARBA00023224"/>
    </source>
</evidence>
<feature type="domain" description="G-protein coupled receptors family 2 profile 1" evidence="16">
    <location>
        <begin position="560"/>
        <end position="644"/>
    </location>
</feature>
<dbReference type="PANTHER" id="PTHR12011:SF347">
    <property type="entry name" value="FI21270P1-RELATED"/>
    <property type="match status" value="1"/>
</dbReference>
<keyword evidence="4 14" id="KW-0732">Signal</keyword>
<keyword evidence="10" id="KW-0325">Glycoprotein</keyword>
<feature type="region of interest" description="Disordered" evidence="12">
    <location>
        <begin position="1218"/>
        <end position="1242"/>
    </location>
</feature>
<dbReference type="Gene3D" id="1.20.1070.10">
    <property type="entry name" value="Rhodopsin 7-helix transmembrane proteins"/>
    <property type="match status" value="1"/>
</dbReference>
<feature type="chain" id="PRO_5005487179" evidence="14">
    <location>
        <begin position="26"/>
        <end position="1242"/>
    </location>
</feature>
<dbReference type="GeneID" id="121128976"/>
<feature type="transmembrane region" description="Helical" evidence="13">
    <location>
        <begin position="1089"/>
        <end position="1111"/>
    </location>
</feature>
<feature type="transmembrane region" description="Helical" evidence="13">
    <location>
        <begin position="942"/>
        <end position="966"/>
    </location>
</feature>
<dbReference type="SMART" id="SM00303">
    <property type="entry name" value="GPS"/>
    <property type="match status" value="1"/>
</dbReference>
<accession>A0A0K2SW84</accession>
<dbReference type="RefSeq" id="XP_040580536.1">
    <property type="nucleotide sequence ID" value="XM_040724602.2"/>
</dbReference>
<feature type="transmembrane region" description="Helical" evidence="13">
    <location>
        <begin position="973"/>
        <end position="993"/>
    </location>
</feature>
<dbReference type="FunFam" id="1.20.1070.10:FF:000058">
    <property type="entry name" value="Adhesion G protein-coupled receptor F5"/>
    <property type="match status" value="1"/>
</dbReference>
<evidence type="ECO:0000256" key="6">
    <source>
        <dbReference type="ARBA" id="ARBA00023040"/>
    </source>
</evidence>
<evidence type="ECO:0000259" key="17">
    <source>
        <dbReference type="PROSITE" id="PS50261"/>
    </source>
</evidence>
<evidence type="ECO:0000256" key="4">
    <source>
        <dbReference type="ARBA" id="ARBA00022729"/>
    </source>
</evidence>
<evidence type="ECO:0000256" key="10">
    <source>
        <dbReference type="ARBA" id="ARBA00023180"/>
    </source>
</evidence>
<dbReference type="KEGG" id="lsm:121128976"/>
<proteinExistence type="inferred from homology"/>